<evidence type="ECO:0000313" key="2">
    <source>
        <dbReference type="EMBL" id="KXK27035.1"/>
    </source>
</evidence>
<accession>A0A136LZG9</accession>
<feature type="region of interest" description="Disordered" evidence="1">
    <location>
        <begin position="21"/>
        <end position="85"/>
    </location>
</feature>
<evidence type="ECO:0000313" key="3">
    <source>
        <dbReference type="Proteomes" id="UP000070457"/>
    </source>
</evidence>
<feature type="compositionally biased region" description="Basic and acidic residues" evidence="1">
    <location>
        <begin position="53"/>
        <end position="85"/>
    </location>
</feature>
<dbReference type="Proteomes" id="UP000070457">
    <property type="component" value="Unassembled WGS sequence"/>
</dbReference>
<protein>
    <submittedName>
        <fullName evidence="2">Uncharacterized protein</fullName>
    </submittedName>
</protein>
<sequence length="124" mass="14837">MYNYVAERYYVAQQEFESLKKLRDKHSAKKEGQSQSNGNVDKGNPLKRQSKKQLQDSRRSFQKLIEEHKDKINNPDKYIDPSKIKGDPVKYRQGLIEKWERDLARQQRDLRLTEDLLKLIDYLP</sequence>
<gene>
    <name evidence="2" type="ORF">TR69_WS6001001061</name>
</gene>
<name>A0A136LZG9_9BACT</name>
<comment type="caution">
    <text evidence="2">The sequence shown here is derived from an EMBL/GenBank/DDBJ whole genome shotgun (WGS) entry which is preliminary data.</text>
</comment>
<dbReference type="EMBL" id="JYNZ01000003">
    <property type="protein sequence ID" value="KXK27035.1"/>
    <property type="molecule type" value="Genomic_DNA"/>
</dbReference>
<organism evidence="2 3">
    <name type="scientific">candidate division WS6 bacterium OLB20</name>
    <dbReference type="NCBI Taxonomy" id="1617426"/>
    <lineage>
        <taxon>Bacteria</taxon>
        <taxon>Candidatus Dojkabacteria</taxon>
    </lineage>
</organism>
<dbReference type="STRING" id="1617426.TR69_WS6001001061"/>
<reference evidence="2 3" key="1">
    <citation type="submission" date="2015-02" db="EMBL/GenBank/DDBJ databases">
        <title>Improved understanding of the partial-nitritation anammox process through 23 genomes representing the majority of the microbial community.</title>
        <authorList>
            <person name="Speth D.R."/>
            <person name="In T Zandt M."/>
            <person name="Guerrero Cruz S."/>
            <person name="Jetten M.S."/>
            <person name="Dutilh B.E."/>
        </authorList>
    </citation>
    <scope>NUCLEOTIDE SEQUENCE [LARGE SCALE GENOMIC DNA]</scope>
    <source>
        <strain evidence="2">OLB20</strain>
    </source>
</reference>
<evidence type="ECO:0000256" key="1">
    <source>
        <dbReference type="SAM" id="MobiDB-lite"/>
    </source>
</evidence>
<dbReference type="AlphaFoldDB" id="A0A136LZG9"/>
<proteinExistence type="predicted"/>